<evidence type="ECO:0000259" key="2">
    <source>
        <dbReference type="Pfam" id="PF15067"/>
    </source>
</evidence>
<proteinExistence type="inferred from homology"/>
<dbReference type="PANTHER" id="PTHR14715:SF4">
    <property type="entry name" value="PROTEIN FAM124A"/>
    <property type="match status" value="1"/>
</dbReference>
<comment type="similarity">
    <text evidence="1">Belongs to the FAM124 family.</text>
</comment>
<dbReference type="Proteomes" id="UP000727407">
    <property type="component" value="Unassembled WGS sequence"/>
</dbReference>
<feature type="non-terminal residue" evidence="3">
    <location>
        <position position="199"/>
    </location>
</feature>
<feature type="non-terminal residue" evidence="3">
    <location>
        <position position="1"/>
    </location>
</feature>
<keyword evidence="4" id="KW-1185">Reference proteome</keyword>
<gene>
    <name evidence="3" type="ORF">DAT39_018196</name>
</gene>
<evidence type="ECO:0000313" key="3">
    <source>
        <dbReference type="EMBL" id="KAF5892097.1"/>
    </source>
</evidence>
<dbReference type="Pfam" id="PF15067">
    <property type="entry name" value="FAM124"/>
    <property type="match status" value="1"/>
</dbReference>
<dbReference type="PANTHER" id="PTHR14715">
    <property type="entry name" value="FAM124 DOMAIN-CONTAINING PROTEIN-RELATED"/>
    <property type="match status" value="1"/>
</dbReference>
<sequence length="199" mass="23601">VSERAERPQPRTRCARDLRPSPRPCLSVILFLHEDYGGEGNHEQQLRRPPWRYHHTEQVKGLSLSSALQDFFMLAPGTPLWALRKVRYGKLIVRFTIYCRYETYSDQVRLYRLLLHRPLAQRNRIYSFCVVYSNHHMEIQLSFKRCPRGQDPTPAECTLMEIRVRNVGRLIPLLPHPCRPISHIRWQTKDYDGNKVLLQ</sequence>
<feature type="domain" description="FAM124" evidence="2">
    <location>
        <begin position="2"/>
        <end position="199"/>
    </location>
</feature>
<dbReference type="AlphaFoldDB" id="A0A8J4WV30"/>
<reference evidence="3" key="1">
    <citation type="submission" date="2020-07" db="EMBL/GenBank/DDBJ databases">
        <title>Clarias magur genome sequencing, assembly and annotation.</title>
        <authorList>
            <person name="Kushwaha B."/>
            <person name="Kumar R."/>
            <person name="Das P."/>
            <person name="Joshi C.G."/>
            <person name="Kumar D."/>
            <person name="Nagpure N.S."/>
            <person name="Pandey M."/>
            <person name="Agarwal S."/>
            <person name="Srivastava S."/>
            <person name="Singh M."/>
            <person name="Sahoo L."/>
            <person name="Jayasankar P."/>
            <person name="Meher P.K."/>
            <person name="Koringa P.G."/>
            <person name="Iquebal M.A."/>
            <person name="Das S.P."/>
            <person name="Bit A."/>
            <person name="Patnaik S."/>
            <person name="Patel N."/>
            <person name="Shah T.M."/>
            <person name="Hinsu A."/>
            <person name="Jena J.K."/>
        </authorList>
    </citation>
    <scope>NUCLEOTIDE SEQUENCE</scope>
    <source>
        <strain evidence="3">CIFAMagur01</strain>
        <tissue evidence="3">Testis</tissue>
    </source>
</reference>
<evidence type="ECO:0000313" key="4">
    <source>
        <dbReference type="Proteomes" id="UP000727407"/>
    </source>
</evidence>
<name>A0A8J4WV30_CLAMG</name>
<dbReference type="InterPro" id="IPR046365">
    <property type="entry name" value="FAM124_dom"/>
</dbReference>
<protein>
    <submittedName>
        <fullName evidence="3">Protein FAM</fullName>
    </submittedName>
</protein>
<organism evidence="3 4">
    <name type="scientific">Clarias magur</name>
    <name type="common">Asian catfish</name>
    <name type="synonym">Macropteronotus magur</name>
    <dbReference type="NCBI Taxonomy" id="1594786"/>
    <lineage>
        <taxon>Eukaryota</taxon>
        <taxon>Metazoa</taxon>
        <taxon>Chordata</taxon>
        <taxon>Craniata</taxon>
        <taxon>Vertebrata</taxon>
        <taxon>Euteleostomi</taxon>
        <taxon>Actinopterygii</taxon>
        <taxon>Neopterygii</taxon>
        <taxon>Teleostei</taxon>
        <taxon>Ostariophysi</taxon>
        <taxon>Siluriformes</taxon>
        <taxon>Clariidae</taxon>
        <taxon>Clarias</taxon>
    </lineage>
</organism>
<comment type="caution">
    <text evidence="3">The sequence shown here is derived from an EMBL/GenBank/DDBJ whole genome shotgun (WGS) entry which is preliminary data.</text>
</comment>
<accession>A0A8J4WV30</accession>
<dbReference type="EMBL" id="QNUK01000527">
    <property type="protein sequence ID" value="KAF5892097.1"/>
    <property type="molecule type" value="Genomic_DNA"/>
</dbReference>
<dbReference type="OrthoDB" id="10023686at2759"/>
<dbReference type="InterPro" id="IPR029380">
    <property type="entry name" value="FAM124"/>
</dbReference>
<evidence type="ECO:0000256" key="1">
    <source>
        <dbReference type="ARBA" id="ARBA00006440"/>
    </source>
</evidence>